<evidence type="ECO:0000256" key="4">
    <source>
        <dbReference type="ARBA" id="ARBA00022825"/>
    </source>
</evidence>
<comment type="similarity">
    <text evidence="1 5 6">Belongs to the peptidase S8 family.</text>
</comment>
<sequence length="557" mass="59735">MFPTIAKVLLLSVVTPIALGLVETPTEKIHFKASTSNDVILSFNPSPNIVIKSISQQSFATRGDKINQLVANLEQNTKTSQQIIHDYLTSNNIAFIPIWITNQISVKNVDLQLLEELSKFEDIIAIEEDLLIPVPQELVADQPTDRIETRRDESVVEWGIQIIRANEARFLINSSGLTHDEVRVGIIDTGIRLTHEAIEDKYYGTYGWFDPYGLTDSPDDGNGHGTHVTGTILGSKGIGVAPFAKWMGCKGCDTSTCAVTALLLCGQYITCPTLPDMSAKNCTLAPHVVNNSWGGGQNVSWYDVVINAWHEVGIIPVFAAGNYGPLCSTVSSPSDRNVISVGATTSTDTIASFSGRGPAIDGGMKPDISGPGDLVLSSTNVSDTSYGLYRGTSMATPHIVGVIAIMKSININLSYEEVKYWLENGVDTTILQSQNIACGGIPDNQFPNPFFGHGRVNAFKSVSPMLLQLSTTTTTTTTTTTPRTTPRNPNTNSGVTLGAAKWLVLLLTGFAFSQVVRTSLSLGWSFVAGDPTTKISLDPPIVQLGVINSLGSDAGNG</sequence>
<dbReference type="AlphaFoldDB" id="A0A226E6T9"/>
<dbReference type="InterPro" id="IPR036852">
    <property type="entry name" value="Peptidase_S8/S53_dom_sf"/>
</dbReference>
<evidence type="ECO:0000313" key="11">
    <source>
        <dbReference type="Proteomes" id="UP000198287"/>
    </source>
</evidence>
<dbReference type="Pfam" id="PF00082">
    <property type="entry name" value="Peptidase_S8"/>
    <property type="match status" value="1"/>
</dbReference>
<dbReference type="EMBL" id="LNIX01000006">
    <property type="protein sequence ID" value="OXA52814.1"/>
    <property type="molecule type" value="Genomic_DNA"/>
</dbReference>
<evidence type="ECO:0000256" key="3">
    <source>
        <dbReference type="ARBA" id="ARBA00022801"/>
    </source>
</evidence>
<evidence type="ECO:0000256" key="5">
    <source>
        <dbReference type="PROSITE-ProRule" id="PRU01240"/>
    </source>
</evidence>
<dbReference type="GO" id="GO:0006508">
    <property type="term" value="P:proteolysis"/>
    <property type="evidence" value="ECO:0007669"/>
    <property type="project" value="UniProtKB-KW"/>
</dbReference>
<keyword evidence="3 5" id="KW-0378">Hydrolase</keyword>
<dbReference type="Proteomes" id="UP000198287">
    <property type="component" value="Unassembled WGS sequence"/>
</dbReference>
<dbReference type="PANTHER" id="PTHR43806:SF67">
    <property type="entry name" value="EGF-LIKE DOMAIN-CONTAINING PROTEIN"/>
    <property type="match status" value="1"/>
</dbReference>
<evidence type="ECO:0000313" key="10">
    <source>
        <dbReference type="EMBL" id="OXA52814.1"/>
    </source>
</evidence>
<feature type="chain" id="PRO_5012195127" evidence="8">
    <location>
        <begin position="21"/>
        <end position="557"/>
    </location>
</feature>
<keyword evidence="11" id="KW-1185">Reference proteome</keyword>
<keyword evidence="8" id="KW-0732">Signal</keyword>
<dbReference type="SUPFAM" id="SSF52743">
    <property type="entry name" value="Subtilisin-like"/>
    <property type="match status" value="1"/>
</dbReference>
<dbReference type="InterPro" id="IPR022398">
    <property type="entry name" value="Peptidase_S8_His-AS"/>
</dbReference>
<evidence type="ECO:0000256" key="2">
    <source>
        <dbReference type="ARBA" id="ARBA00022670"/>
    </source>
</evidence>
<evidence type="ECO:0000256" key="6">
    <source>
        <dbReference type="RuleBase" id="RU003355"/>
    </source>
</evidence>
<evidence type="ECO:0000256" key="7">
    <source>
        <dbReference type="SAM" id="MobiDB-lite"/>
    </source>
</evidence>
<evidence type="ECO:0000259" key="9">
    <source>
        <dbReference type="Pfam" id="PF00082"/>
    </source>
</evidence>
<dbReference type="GO" id="GO:0004252">
    <property type="term" value="F:serine-type endopeptidase activity"/>
    <property type="evidence" value="ECO:0007669"/>
    <property type="project" value="UniProtKB-UniRule"/>
</dbReference>
<keyword evidence="4 5" id="KW-0720">Serine protease</keyword>
<dbReference type="InterPro" id="IPR023828">
    <property type="entry name" value="Peptidase_S8_Ser-AS"/>
</dbReference>
<dbReference type="PRINTS" id="PR00723">
    <property type="entry name" value="SUBTILISIN"/>
</dbReference>
<feature type="active site" description="Charge relay system" evidence="5">
    <location>
        <position position="224"/>
    </location>
</feature>
<dbReference type="Gene3D" id="3.40.50.200">
    <property type="entry name" value="Peptidase S8/S53 domain"/>
    <property type="match status" value="1"/>
</dbReference>
<reference evidence="10 11" key="1">
    <citation type="submission" date="2015-12" db="EMBL/GenBank/DDBJ databases">
        <title>The genome of Folsomia candida.</title>
        <authorList>
            <person name="Faddeeva A."/>
            <person name="Derks M.F."/>
            <person name="Anvar Y."/>
            <person name="Smit S."/>
            <person name="Van Straalen N."/>
            <person name="Roelofs D."/>
        </authorList>
    </citation>
    <scope>NUCLEOTIDE SEQUENCE [LARGE SCALE GENOMIC DNA]</scope>
    <source>
        <strain evidence="10 11">VU population</strain>
        <tissue evidence="10">Whole body</tissue>
    </source>
</reference>
<dbReference type="PROSITE" id="PS00137">
    <property type="entry name" value="SUBTILASE_HIS"/>
    <property type="match status" value="1"/>
</dbReference>
<dbReference type="PANTHER" id="PTHR43806">
    <property type="entry name" value="PEPTIDASE S8"/>
    <property type="match status" value="1"/>
</dbReference>
<accession>A0A226E6T9</accession>
<proteinExistence type="inferred from homology"/>
<dbReference type="InterPro" id="IPR000209">
    <property type="entry name" value="Peptidase_S8/S53_dom"/>
</dbReference>
<evidence type="ECO:0000256" key="1">
    <source>
        <dbReference type="ARBA" id="ARBA00011073"/>
    </source>
</evidence>
<dbReference type="PROSITE" id="PS00138">
    <property type="entry name" value="SUBTILASE_SER"/>
    <property type="match status" value="1"/>
</dbReference>
<keyword evidence="2 5" id="KW-0645">Protease</keyword>
<dbReference type="OrthoDB" id="1911066at2759"/>
<comment type="caution">
    <text evidence="10">The sequence shown here is derived from an EMBL/GenBank/DDBJ whole genome shotgun (WGS) entry which is preliminary data.</text>
</comment>
<feature type="region of interest" description="Disordered" evidence="7">
    <location>
        <begin position="473"/>
        <end position="492"/>
    </location>
</feature>
<gene>
    <name evidence="10" type="ORF">Fcan01_12147</name>
</gene>
<protein>
    <submittedName>
        <fullName evidence="10">Bacillopeptidase F</fullName>
    </submittedName>
</protein>
<dbReference type="InterPro" id="IPR023827">
    <property type="entry name" value="Peptidase_S8_Asp-AS"/>
</dbReference>
<feature type="signal peptide" evidence="8">
    <location>
        <begin position="1"/>
        <end position="20"/>
    </location>
</feature>
<dbReference type="PROSITE" id="PS00136">
    <property type="entry name" value="SUBTILASE_ASP"/>
    <property type="match status" value="1"/>
</dbReference>
<dbReference type="InterPro" id="IPR015500">
    <property type="entry name" value="Peptidase_S8_subtilisin-rel"/>
</dbReference>
<dbReference type="PROSITE" id="PS51892">
    <property type="entry name" value="SUBTILASE"/>
    <property type="match status" value="1"/>
</dbReference>
<evidence type="ECO:0000256" key="8">
    <source>
        <dbReference type="SAM" id="SignalP"/>
    </source>
</evidence>
<dbReference type="InterPro" id="IPR050131">
    <property type="entry name" value="Peptidase_S8_subtilisin-like"/>
</dbReference>
<feature type="active site" description="Charge relay system" evidence="5">
    <location>
        <position position="188"/>
    </location>
</feature>
<organism evidence="10 11">
    <name type="scientific">Folsomia candida</name>
    <name type="common">Springtail</name>
    <dbReference type="NCBI Taxonomy" id="158441"/>
    <lineage>
        <taxon>Eukaryota</taxon>
        <taxon>Metazoa</taxon>
        <taxon>Ecdysozoa</taxon>
        <taxon>Arthropoda</taxon>
        <taxon>Hexapoda</taxon>
        <taxon>Collembola</taxon>
        <taxon>Entomobryomorpha</taxon>
        <taxon>Isotomoidea</taxon>
        <taxon>Isotomidae</taxon>
        <taxon>Proisotominae</taxon>
        <taxon>Folsomia</taxon>
    </lineage>
</organism>
<feature type="domain" description="Peptidase S8/S53" evidence="9">
    <location>
        <begin position="181"/>
        <end position="426"/>
    </location>
</feature>
<feature type="active site" description="Charge relay system" evidence="5">
    <location>
        <position position="393"/>
    </location>
</feature>
<name>A0A226E6T9_FOLCA</name>